<evidence type="ECO:0000313" key="2">
    <source>
        <dbReference type="EMBL" id="GCL40304.1"/>
    </source>
</evidence>
<comment type="caution">
    <text evidence="2">The sequence shown here is derived from an EMBL/GenBank/DDBJ whole genome shotgun (WGS) entry which is preliminary data.</text>
</comment>
<dbReference type="SUPFAM" id="SSF46955">
    <property type="entry name" value="Putative DNA-binding domain"/>
    <property type="match status" value="1"/>
</dbReference>
<dbReference type="InterPro" id="IPR000551">
    <property type="entry name" value="MerR-type_HTH_dom"/>
</dbReference>
<name>A0A480ADR3_9CYAN</name>
<dbReference type="AlphaFoldDB" id="A0A480ADR3"/>
<keyword evidence="3" id="KW-1185">Reference proteome</keyword>
<dbReference type="EMBL" id="BJCE01000578">
    <property type="protein sequence ID" value="GCL40304.1"/>
    <property type="molecule type" value="Genomic_DNA"/>
</dbReference>
<dbReference type="RefSeq" id="WP_236104245.1">
    <property type="nucleotide sequence ID" value="NZ_BJCE01000578.1"/>
</dbReference>
<protein>
    <submittedName>
        <fullName evidence="2">Resolvase domain protein</fullName>
    </submittedName>
</protein>
<proteinExistence type="predicted"/>
<gene>
    <name evidence="2" type="ORF">SR1949_54420</name>
</gene>
<feature type="domain" description="HTH merR-type" evidence="1">
    <location>
        <begin position="1"/>
        <end position="49"/>
    </location>
</feature>
<dbReference type="CDD" id="cd04762">
    <property type="entry name" value="HTH_MerR-trunc"/>
    <property type="match status" value="1"/>
</dbReference>
<dbReference type="GO" id="GO:0006355">
    <property type="term" value="P:regulation of DNA-templated transcription"/>
    <property type="evidence" value="ECO:0007669"/>
    <property type="project" value="InterPro"/>
</dbReference>
<organism evidence="2 3">
    <name type="scientific">Sphaerospermopsis reniformis</name>
    <dbReference type="NCBI Taxonomy" id="531300"/>
    <lineage>
        <taxon>Bacteria</taxon>
        <taxon>Bacillati</taxon>
        <taxon>Cyanobacteriota</taxon>
        <taxon>Cyanophyceae</taxon>
        <taxon>Nostocales</taxon>
        <taxon>Aphanizomenonaceae</taxon>
        <taxon>Sphaerospermopsis</taxon>
    </lineage>
</organism>
<evidence type="ECO:0000313" key="3">
    <source>
        <dbReference type="Proteomes" id="UP000300142"/>
    </source>
</evidence>
<dbReference type="Pfam" id="PF13411">
    <property type="entry name" value="MerR_1"/>
    <property type="match status" value="1"/>
</dbReference>
<sequence length="49" mass="5702">MFKPHEFAKKIGVSVKTLQRWDVEGRLPAKRTLSGHRFYTEDDLLITQG</sequence>
<evidence type="ECO:0000259" key="1">
    <source>
        <dbReference type="PROSITE" id="PS50937"/>
    </source>
</evidence>
<reference evidence="3" key="1">
    <citation type="submission" date="2019-02" db="EMBL/GenBank/DDBJ databases">
        <title>Draft genome sequence of Sphaerospermopsis reniformis NIES-1949.</title>
        <authorList>
            <person name="Yamaguchi H."/>
            <person name="Suzuki S."/>
            <person name="Kawachi M."/>
        </authorList>
    </citation>
    <scope>NUCLEOTIDE SEQUENCE [LARGE SCALE GENOMIC DNA]</scope>
    <source>
        <strain evidence="3">NIES-1949</strain>
    </source>
</reference>
<accession>A0A480ADR3</accession>
<dbReference type="Proteomes" id="UP000300142">
    <property type="component" value="Unassembled WGS sequence"/>
</dbReference>
<dbReference type="Gene3D" id="1.10.1660.10">
    <property type="match status" value="1"/>
</dbReference>
<dbReference type="InterPro" id="IPR009061">
    <property type="entry name" value="DNA-bd_dom_put_sf"/>
</dbReference>
<dbReference type="GO" id="GO:0003677">
    <property type="term" value="F:DNA binding"/>
    <property type="evidence" value="ECO:0007669"/>
    <property type="project" value="InterPro"/>
</dbReference>
<dbReference type="PROSITE" id="PS50937">
    <property type="entry name" value="HTH_MERR_2"/>
    <property type="match status" value="1"/>
</dbReference>